<feature type="signal peptide" evidence="1">
    <location>
        <begin position="1"/>
        <end position="29"/>
    </location>
</feature>
<comment type="caution">
    <text evidence="2">The sequence shown here is derived from an EMBL/GenBank/DDBJ whole genome shotgun (WGS) entry which is preliminary data.</text>
</comment>
<keyword evidence="1" id="KW-0732">Signal</keyword>
<name>A0A6B3NJ78_9CYAN</name>
<proteinExistence type="predicted"/>
<evidence type="ECO:0000313" key="2">
    <source>
        <dbReference type="EMBL" id="NER31803.1"/>
    </source>
</evidence>
<protein>
    <recommendedName>
        <fullName evidence="3">SPOR domain-containing protein</fullName>
    </recommendedName>
</protein>
<evidence type="ECO:0008006" key="3">
    <source>
        <dbReference type="Google" id="ProtNLM"/>
    </source>
</evidence>
<sequence>MNANQIQRILGSILISIASLSIVSNSSEAQPSLVQCQPPQPDEYILLVLSQTWDNHQTLQRSLSQQLQANLCQYLDDTVTRVAGFKNLENAKNWARYIRELSGLSAFVVRSPSPEEMPSNNSAYNPQPLGKGYAVLVDYFNQPELASQIRQILRENVGLVAYGQRHYLLAMHTTSQKAANSTLRQLSDRGFWTMVVDSRRVILLTRAVNF</sequence>
<dbReference type="EMBL" id="JAAHFQ010000942">
    <property type="protein sequence ID" value="NER31803.1"/>
    <property type="molecule type" value="Genomic_DNA"/>
</dbReference>
<feature type="chain" id="PRO_5025464309" description="SPOR domain-containing protein" evidence="1">
    <location>
        <begin position="30"/>
        <end position="210"/>
    </location>
</feature>
<gene>
    <name evidence="2" type="ORF">F6J89_30390</name>
</gene>
<evidence type="ECO:0000256" key="1">
    <source>
        <dbReference type="SAM" id="SignalP"/>
    </source>
</evidence>
<accession>A0A6B3NJ78</accession>
<dbReference type="AlphaFoldDB" id="A0A6B3NJ78"/>
<organism evidence="2">
    <name type="scientific">Symploca sp. SIO1C4</name>
    <dbReference type="NCBI Taxonomy" id="2607765"/>
    <lineage>
        <taxon>Bacteria</taxon>
        <taxon>Bacillati</taxon>
        <taxon>Cyanobacteriota</taxon>
        <taxon>Cyanophyceae</taxon>
        <taxon>Coleofasciculales</taxon>
        <taxon>Coleofasciculaceae</taxon>
        <taxon>Symploca</taxon>
    </lineage>
</organism>
<reference evidence="2" key="1">
    <citation type="submission" date="2019-11" db="EMBL/GenBank/DDBJ databases">
        <title>Genomic insights into an expanded diversity of filamentous marine cyanobacteria reveals the extraordinary biosynthetic potential of Moorea and Okeania.</title>
        <authorList>
            <person name="Ferreira Leao T."/>
            <person name="Wang M."/>
            <person name="Moss N."/>
            <person name="Da Silva R."/>
            <person name="Sanders J."/>
            <person name="Nurk S."/>
            <person name="Gurevich A."/>
            <person name="Humphrey G."/>
            <person name="Reher R."/>
            <person name="Zhu Q."/>
            <person name="Belda-Ferre P."/>
            <person name="Glukhov E."/>
            <person name="Rex R."/>
            <person name="Dorrestein P.C."/>
            <person name="Knight R."/>
            <person name="Pevzner P."/>
            <person name="Gerwick W.H."/>
            <person name="Gerwick L."/>
        </authorList>
    </citation>
    <scope>NUCLEOTIDE SEQUENCE</scope>
    <source>
        <strain evidence="2">SIO1C4</strain>
    </source>
</reference>